<comment type="similarity">
    <text evidence="2 7">Belongs to the cytochrome c oxidase subunit 3 family.</text>
</comment>
<evidence type="ECO:0000256" key="2">
    <source>
        <dbReference type="ARBA" id="ARBA00010581"/>
    </source>
</evidence>
<organism evidence="10 11">
    <name type="scientific">Oceanobacillus picturae</name>
    <dbReference type="NCBI Taxonomy" id="171693"/>
    <lineage>
        <taxon>Bacteria</taxon>
        <taxon>Bacillati</taxon>
        <taxon>Bacillota</taxon>
        <taxon>Bacilli</taxon>
        <taxon>Bacillales</taxon>
        <taxon>Bacillaceae</taxon>
        <taxon>Oceanobacillus</taxon>
    </lineage>
</organism>
<proteinExistence type="inferred from homology"/>
<name>A0A0U9HAG0_9BACI</name>
<dbReference type="InterPro" id="IPR035973">
    <property type="entry name" value="Cyt_c_oxidase_su3-like_sf"/>
</dbReference>
<feature type="transmembrane region" description="Helical" evidence="8">
    <location>
        <begin position="168"/>
        <end position="188"/>
    </location>
</feature>
<evidence type="ECO:0000256" key="8">
    <source>
        <dbReference type="SAM" id="Phobius"/>
    </source>
</evidence>
<evidence type="ECO:0000313" key="11">
    <source>
        <dbReference type="Proteomes" id="UP000052946"/>
    </source>
</evidence>
<reference evidence="11" key="1">
    <citation type="submission" date="2015-07" db="EMBL/GenBank/DDBJ databases">
        <title>Draft Genome Sequence of Oceanobacillus picturae Heshi-B3 that Was Isolated from Fermented Rice Bran with Aging Salted Mackerel, Which Was Named Heshiko as Traditional Fermented Seafood in Japan.</title>
        <authorList>
            <person name="Akuzawa S."/>
            <person name="Nakagawa J."/>
            <person name="Kanekatsu T."/>
            <person name="Kanesaki Y."/>
            <person name="Suzuki T."/>
        </authorList>
    </citation>
    <scope>NUCLEOTIDE SEQUENCE [LARGE SCALE GENOMIC DNA]</scope>
    <source>
        <strain evidence="11">Heshi-B3</strain>
    </source>
</reference>
<dbReference type="AlphaFoldDB" id="A0A0U9HAG0"/>
<dbReference type="GO" id="GO:0005886">
    <property type="term" value="C:plasma membrane"/>
    <property type="evidence" value="ECO:0007669"/>
    <property type="project" value="UniProtKB-SubCell"/>
</dbReference>
<dbReference type="Pfam" id="PF00510">
    <property type="entry name" value="COX3"/>
    <property type="match status" value="1"/>
</dbReference>
<comment type="caution">
    <text evidence="10">The sequence shown here is derived from an EMBL/GenBank/DDBJ whole genome shotgun (WGS) entry which is preliminary data.</text>
</comment>
<dbReference type="SUPFAM" id="SSF81452">
    <property type="entry name" value="Cytochrome c oxidase subunit III-like"/>
    <property type="match status" value="1"/>
</dbReference>
<evidence type="ECO:0000256" key="1">
    <source>
        <dbReference type="ARBA" id="ARBA00004651"/>
    </source>
</evidence>
<dbReference type="InterPro" id="IPR024791">
    <property type="entry name" value="Cyt_c/ubiquinol_Oxase_su3"/>
</dbReference>
<dbReference type="RefSeq" id="WP_058949658.1">
    <property type="nucleotide sequence ID" value="NZ_BBXV01000012.1"/>
</dbReference>
<gene>
    <name evidence="10" type="ORF">OPHB3_1085</name>
</gene>
<dbReference type="GO" id="GO:0004129">
    <property type="term" value="F:cytochrome-c oxidase activity"/>
    <property type="evidence" value="ECO:0007669"/>
    <property type="project" value="InterPro"/>
</dbReference>
<dbReference type="FunFam" id="1.20.120.80:FF:000001">
    <property type="entry name" value="Cytochrome (Ubi)quinol oxidase subunit III"/>
    <property type="match status" value="1"/>
</dbReference>
<feature type="transmembrane region" description="Helical" evidence="8">
    <location>
        <begin position="16"/>
        <end position="37"/>
    </location>
</feature>
<reference evidence="10 11" key="2">
    <citation type="journal article" date="2016" name="Genome Announc.">
        <title>Draft Genome Sequence of Oceanobacillus picturae Heshi-B3, Isolated from Fermented Rice Bran in a Traditional Japanese Seafood Dish.</title>
        <authorList>
            <person name="Akuzawa S."/>
            <person name="Nagaoka J."/>
            <person name="Kanekatsu M."/>
            <person name="Kanesaki Y."/>
            <person name="Suzuki T."/>
        </authorList>
    </citation>
    <scope>NUCLEOTIDE SEQUENCE [LARGE SCALE GENOMIC DNA]</scope>
    <source>
        <strain evidence="10 11">Heshi-B3</strain>
    </source>
</reference>
<dbReference type="PROSITE" id="PS50253">
    <property type="entry name" value="COX3"/>
    <property type="match status" value="1"/>
</dbReference>
<evidence type="ECO:0000256" key="4">
    <source>
        <dbReference type="ARBA" id="ARBA00022692"/>
    </source>
</evidence>
<evidence type="ECO:0000256" key="7">
    <source>
        <dbReference type="RuleBase" id="RU003376"/>
    </source>
</evidence>
<dbReference type="Proteomes" id="UP000052946">
    <property type="component" value="Unassembled WGS sequence"/>
</dbReference>
<feature type="domain" description="Heme-copper oxidase subunit III family profile" evidence="9">
    <location>
        <begin position="1"/>
        <end position="189"/>
    </location>
</feature>
<dbReference type="InterPro" id="IPR013833">
    <property type="entry name" value="Cyt_c_oxidase_su3_a-hlx"/>
</dbReference>
<comment type="subcellular location">
    <subcellularLocation>
        <location evidence="1 7">Cell membrane</location>
        <topology evidence="1 7">Multi-pass membrane protein</topology>
    </subcellularLocation>
</comment>
<feature type="transmembrane region" description="Helical" evidence="8">
    <location>
        <begin position="83"/>
        <end position="104"/>
    </location>
</feature>
<evidence type="ECO:0000313" key="10">
    <source>
        <dbReference type="EMBL" id="GAQ17160.1"/>
    </source>
</evidence>
<dbReference type="InterPro" id="IPR000298">
    <property type="entry name" value="Cyt_c_oxidase-like_su3"/>
</dbReference>
<evidence type="ECO:0000259" key="9">
    <source>
        <dbReference type="PROSITE" id="PS50253"/>
    </source>
</evidence>
<keyword evidence="4 7" id="KW-0812">Transmembrane</keyword>
<dbReference type="PANTHER" id="PTHR11403">
    <property type="entry name" value="CYTOCHROME C OXIDASE SUBUNIT III"/>
    <property type="match status" value="1"/>
</dbReference>
<dbReference type="GO" id="GO:0019646">
    <property type="term" value="P:aerobic electron transport chain"/>
    <property type="evidence" value="ECO:0007669"/>
    <property type="project" value="InterPro"/>
</dbReference>
<keyword evidence="6 8" id="KW-0472">Membrane</keyword>
<dbReference type="EMBL" id="BBXV01000012">
    <property type="protein sequence ID" value="GAQ17160.1"/>
    <property type="molecule type" value="Genomic_DNA"/>
</dbReference>
<keyword evidence="3" id="KW-1003">Cell membrane</keyword>
<accession>A0A0U9HAG0</accession>
<sequence length="190" mass="21716">MNRAEQALFNDKKMGFFIYLGVEAIMFAVLFATYLIFTPASNGPQPSEVFEAKTVILSSFFLLSSSGTLWLGERALKSEKQTFFLTGLGITMLFAIIFLGFEVYEFASFVREGHGMGVNVFMSSYYVLVGLHASHVAFGIGWMAVLFVQYFRQIPRTLFTEKLSIFSYYWHFVDIVWVFIIGIVYLPYLL</sequence>
<evidence type="ECO:0000256" key="6">
    <source>
        <dbReference type="ARBA" id="ARBA00023136"/>
    </source>
</evidence>
<feature type="transmembrane region" description="Helical" evidence="8">
    <location>
        <begin position="124"/>
        <end position="148"/>
    </location>
</feature>
<evidence type="ECO:0000256" key="5">
    <source>
        <dbReference type="ARBA" id="ARBA00022989"/>
    </source>
</evidence>
<dbReference type="OrthoDB" id="2691381at2"/>
<evidence type="ECO:0000256" key="3">
    <source>
        <dbReference type="ARBA" id="ARBA00022475"/>
    </source>
</evidence>
<protein>
    <submittedName>
        <fullName evidence="10">Cytochrome c oxidase subunit 3</fullName>
    </submittedName>
</protein>
<dbReference type="Gene3D" id="1.20.120.80">
    <property type="entry name" value="Cytochrome c oxidase, subunit III, four-helix bundle"/>
    <property type="match status" value="1"/>
</dbReference>
<keyword evidence="5 8" id="KW-1133">Transmembrane helix</keyword>
<dbReference type="PANTHER" id="PTHR11403:SF2">
    <property type="entry name" value="CYTOCHROME BO(3) UBIQUINOL OXIDASE SUBUNIT 3"/>
    <property type="match status" value="1"/>
</dbReference>
<feature type="transmembrane region" description="Helical" evidence="8">
    <location>
        <begin position="49"/>
        <end position="71"/>
    </location>
</feature>